<dbReference type="AlphaFoldDB" id="A0A9X1PRJ2"/>
<dbReference type="EMBL" id="JAJTTC010000010">
    <property type="protein sequence ID" value="MCF0065180.1"/>
    <property type="molecule type" value="Genomic_DNA"/>
</dbReference>
<name>A0A9X1PRJ2_9BACT</name>
<dbReference type="GO" id="GO:0046210">
    <property type="term" value="P:nitric oxide catabolic process"/>
    <property type="evidence" value="ECO:0007669"/>
    <property type="project" value="TreeGrafter"/>
</dbReference>
<dbReference type="Proteomes" id="UP001139000">
    <property type="component" value="Unassembled WGS sequence"/>
</dbReference>
<dbReference type="InterPro" id="IPR000971">
    <property type="entry name" value="Globin"/>
</dbReference>
<evidence type="ECO:0000256" key="1">
    <source>
        <dbReference type="RuleBase" id="RU000356"/>
    </source>
</evidence>
<dbReference type="Gene3D" id="1.10.490.10">
    <property type="entry name" value="Globins"/>
    <property type="match status" value="1"/>
</dbReference>
<keyword evidence="1" id="KW-0408">Iron</keyword>
<proteinExistence type="inferred from homology"/>
<dbReference type="GO" id="GO:0071949">
    <property type="term" value="F:FAD binding"/>
    <property type="evidence" value="ECO:0007669"/>
    <property type="project" value="TreeGrafter"/>
</dbReference>
<comment type="caution">
    <text evidence="3">The sequence shown here is derived from an EMBL/GenBank/DDBJ whole genome shotgun (WGS) entry which is preliminary data.</text>
</comment>
<protein>
    <submittedName>
        <fullName evidence="3">Globin domain-containing protein</fullName>
    </submittedName>
</protein>
<comment type="similarity">
    <text evidence="1">Belongs to the globin family.</text>
</comment>
<dbReference type="PANTHER" id="PTHR43396:SF6">
    <property type="entry name" value="ABL201WP"/>
    <property type="match status" value="1"/>
</dbReference>
<dbReference type="PANTHER" id="PTHR43396">
    <property type="entry name" value="FLAVOHEMOPROTEIN"/>
    <property type="match status" value="1"/>
</dbReference>
<feature type="domain" description="Globin" evidence="2">
    <location>
        <begin position="1"/>
        <end position="134"/>
    </location>
</feature>
<accession>A0A9X1PRJ2</accession>
<dbReference type="PROSITE" id="PS01033">
    <property type="entry name" value="GLOBIN"/>
    <property type="match status" value="1"/>
</dbReference>
<dbReference type="GO" id="GO:0019825">
    <property type="term" value="F:oxygen binding"/>
    <property type="evidence" value="ECO:0007669"/>
    <property type="project" value="InterPro"/>
</dbReference>
<dbReference type="GO" id="GO:0008941">
    <property type="term" value="F:nitric oxide dioxygenase NAD(P)H activity"/>
    <property type="evidence" value="ECO:0007669"/>
    <property type="project" value="TreeGrafter"/>
</dbReference>
<dbReference type="GO" id="GO:0020037">
    <property type="term" value="F:heme binding"/>
    <property type="evidence" value="ECO:0007669"/>
    <property type="project" value="InterPro"/>
</dbReference>
<reference evidence="3" key="1">
    <citation type="submission" date="2021-12" db="EMBL/GenBank/DDBJ databases">
        <title>Novel species in genus Dyadobacter.</title>
        <authorList>
            <person name="Ma C."/>
        </authorList>
    </citation>
    <scope>NUCLEOTIDE SEQUENCE</scope>
    <source>
        <strain evidence="3">LJ419</strain>
    </source>
</reference>
<dbReference type="GO" id="GO:0005344">
    <property type="term" value="F:oxygen carrier activity"/>
    <property type="evidence" value="ECO:0007669"/>
    <property type="project" value="UniProtKB-KW"/>
</dbReference>
<keyword evidence="4" id="KW-1185">Reference proteome</keyword>
<keyword evidence="1" id="KW-0813">Transport</keyword>
<gene>
    <name evidence="3" type="ORF">LXM26_26940</name>
</gene>
<dbReference type="InterPro" id="IPR012292">
    <property type="entry name" value="Globin/Proto"/>
</dbReference>
<evidence type="ECO:0000259" key="2">
    <source>
        <dbReference type="PROSITE" id="PS01033"/>
    </source>
</evidence>
<keyword evidence="1" id="KW-0479">Metal-binding</keyword>
<keyword evidence="1" id="KW-0561">Oxygen transport</keyword>
<dbReference type="InterPro" id="IPR009050">
    <property type="entry name" value="Globin-like_sf"/>
</dbReference>
<organism evidence="3 4">
    <name type="scientific">Dyadobacter chenwenxiniae</name>
    <dbReference type="NCBI Taxonomy" id="2906456"/>
    <lineage>
        <taxon>Bacteria</taxon>
        <taxon>Pseudomonadati</taxon>
        <taxon>Bacteroidota</taxon>
        <taxon>Cytophagia</taxon>
        <taxon>Cytophagales</taxon>
        <taxon>Spirosomataceae</taxon>
        <taxon>Dyadobacter</taxon>
    </lineage>
</organism>
<evidence type="ECO:0000313" key="4">
    <source>
        <dbReference type="Proteomes" id="UP001139000"/>
    </source>
</evidence>
<dbReference type="RefSeq" id="WP_234658167.1">
    <property type="nucleotide sequence ID" value="NZ_CP094997.1"/>
</dbReference>
<dbReference type="Pfam" id="PF00042">
    <property type="entry name" value="Globin"/>
    <property type="match status" value="1"/>
</dbReference>
<sequence length="136" mass="15513">MNNRDMLIIKNSWSQVIAQPDNPAVLFYENLFAEAPYLIAMFQSDLEQQQAKFSAMITYMVMHLQTMPDIQTQIEAMGKRHAKYGVKPEHYALVGKVLINTLETTLGDYWDMETAEAWTNLYDVWASAMLNAAEAG</sequence>
<evidence type="ECO:0000313" key="3">
    <source>
        <dbReference type="EMBL" id="MCF0065180.1"/>
    </source>
</evidence>
<dbReference type="SUPFAM" id="SSF46458">
    <property type="entry name" value="Globin-like"/>
    <property type="match status" value="1"/>
</dbReference>
<dbReference type="GO" id="GO:0071500">
    <property type="term" value="P:cellular response to nitrosative stress"/>
    <property type="evidence" value="ECO:0007669"/>
    <property type="project" value="TreeGrafter"/>
</dbReference>
<keyword evidence="1" id="KW-0349">Heme</keyword>